<sequence>MDNHNLNGQKRLEKSRHKIEGLGFHYKDYIHTHLRPTLCACVGRRSRDPSAQEMGQNGGTKDAVNAAAIEYPAGDELASAESGRV</sequence>
<proteinExistence type="predicted"/>
<dbReference type="OrthoDB" id="10345660at2759"/>
<evidence type="ECO:0000313" key="1">
    <source>
        <dbReference type="EMBL" id="GFR28169.1"/>
    </source>
</evidence>
<dbReference type="EMBL" id="BMAO01019078">
    <property type="protein sequence ID" value="GFR28169.1"/>
    <property type="molecule type" value="Genomic_DNA"/>
</dbReference>
<keyword evidence="2" id="KW-1185">Reference proteome</keyword>
<reference evidence="1" key="1">
    <citation type="submission" date="2020-07" db="EMBL/GenBank/DDBJ databases">
        <title>Multicomponent nature underlies the extraordinary mechanical properties of spider dragline silk.</title>
        <authorList>
            <person name="Kono N."/>
            <person name="Nakamura H."/>
            <person name="Mori M."/>
            <person name="Yoshida Y."/>
            <person name="Ohtoshi R."/>
            <person name="Malay A.D."/>
            <person name="Moran D.A.P."/>
            <person name="Tomita M."/>
            <person name="Numata K."/>
            <person name="Arakawa K."/>
        </authorList>
    </citation>
    <scope>NUCLEOTIDE SEQUENCE</scope>
</reference>
<gene>
    <name evidence="1" type="ORF">TNCT_519641</name>
</gene>
<comment type="caution">
    <text evidence="1">The sequence shown here is derived from an EMBL/GenBank/DDBJ whole genome shotgun (WGS) entry which is preliminary data.</text>
</comment>
<protein>
    <submittedName>
        <fullName evidence="1">Uncharacterized protein</fullName>
    </submittedName>
</protein>
<dbReference type="Proteomes" id="UP000887116">
    <property type="component" value="Unassembled WGS sequence"/>
</dbReference>
<accession>A0A8X6HQK3</accession>
<evidence type="ECO:0000313" key="2">
    <source>
        <dbReference type="Proteomes" id="UP000887116"/>
    </source>
</evidence>
<name>A0A8X6HQK3_TRICU</name>
<dbReference type="AlphaFoldDB" id="A0A8X6HQK3"/>
<organism evidence="1 2">
    <name type="scientific">Trichonephila clavata</name>
    <name type="common">Joro spider</name>
    <name type="synonym">Nephila clavata</name>
    <dbReference type="NCBI Taxonomy" id="2740835"/>
    <lineage>
        <taxon>Eukaryota</taxon>
        <taxon>Metazoa</taxon>
        <taxon>Ecdysozoa</taxon>
        <taxon>Arthropoda</taxon>
        <taxon>Chelicerata</taxon>
        <taxon>Arachnida</taxon>
        <taxon>Araneae</taxon>
        <taxon>Araneomorphae</taxon>
        <taxon>Entelegynae</taxon>
        <taxon>Araneoidea</taxon>
        <taxon>Nephilidae</taxon>
        <taxon>Trichonephila</taxon>
    </lineage>
</organism>